<proteinExistence type="predicted"/>
<dbReference type="AlphaFoldDB" id="A0A6C0I5S5"/>
<protein>
    <submittedName>
        <fullName evidence="1">Uncharacterized protein</fullName>
    </submittedName>
</protein>
<accession>A0A6C0I5S5</accession>
<name>A0A6C0I5S5_9ZZZZ</name>
<dbReference type="EMBL" id="MN740115">
    <property type="protein sequence ID" value="QHT88358.1"/>
    <property type="molecule type" value="Genomic_DNA"/>
</dbReference>
<sequence>MSQVMFKGITVEEGVKMMEGAEVTNISVEHNSCDIALSHYEFVEKCWVWFKGCSDVMVFYDGMLIVDHSPCLYCEMEWGIAHEEWCRTRWED</sequence>
<organism evidence="1">
    <name type="scientific">viral metagenome</name>
    <dbReference type="NCBI Taxonomy" id="1070528"/>
    <lineage>
        <taxon>unclassified sequences</taxon>
        <taxon>metagenomes</taxon>
        <taxon>organismal metagenomes</taxon>
    </lineage>
</organism>
<reference evidence="1" key="1">
    <citation type="journal article" date="2020" name="Nature">
        <title>Giant virus diversity and host interactions through global metagenomics.</title>
        <authorList>
            <person name="Schulz F."/>
            <person name="Roux S."/>
            <person name="Paez-Espino D."/>
            <person name="Jungbluth S."/>
            <person name="Walsh D.A."/>
            <person name="Denef V.J."/>
            <person name="McMahon K.D."/>
            <person name="Konstantinidis K.T."/>
            <person name="Eloe-Fadrosh E.A."/>
            <person name="Kyrpides N.C."/>
            <person name="Woyke T."/>
        </authorList>
    </citation>
    <scope>NUCLEOTIDE SEQUENCE</scope>
    <source>
        <strain evidence="1">GVMAG-M-3300023184-50</strain>
    </source>
</reference>
<evidence type="ECO:0000313" key="1">
    <source>
        <dbReference type="EMBL" id="QHT88358.1"/>
    </source>
</evidence>